<reference evidence="2" key="1">
    <citation type="submission" date="2021-06" db="EMBL/GenBank/DDBJ databases">
        <authorList>
            <person name="Kallberg Y."/>
            <person name="Tangrot J."/>
            <person name="Rosling A."/>
        </authorList>
    </citation>
    <scope>NUCLEOTIDE SEQUENCE</scope>
    <source>
        <strain evidence="2">IN212</strain>
    </source>
</reference>
<dbReference type="Proteomes" id="UP000789396">
    <property type="component" value="Unassembled WGS sequence"/>
</dbReference>
<evidence type="ECO:0000256" key="1">
    <source>
        <dbReference type="SAM" id="MobiDB-lite"/>
    </source>
</evidence>
<organism evidence="2 3">
    <name type="scientific">Racocetra fulgida</name>
    <dbReference type="NCBI Taxonomy" id="60492"/>
    <lineage>
        <taxon>Eukaryota</taxon>
        <taxon>Fungi</taxon>
        <taxon>Fungi incertae sedis</taxon>
        <taxon>Mucoromycota</taxon>
        <taxon>Glomeromycotina</taxon>
        <taxon>Glomeromycetes</taxon>
        <taxon>Diversisporales</taxon>
        <taxon>Gigasporaceae</taxon>
        <taxon>Racocetra</taxon>
    </lineage>
</organism>
<gene>
    <name evidence="2" type="ORF">RFULGI_LOCUS5500</name>
</gene>
<evidence type="ECO:0000313" key="3">
    <source>
        <dbReference type="Proteomes" id="UP000789396"/>
    </source>
</evidence>
<feature type="region of interest" description="Disordered" evidence="1">
    <location>
        <begin position="1"/>
        <end position="37"/>
    </location>
</feature>
<protein>
    <submittedName>
        <fullName evidence="2">12637_t:CDS:1</fullName>
    </submittedName>
</protein>
<feature type="compositionally biased region" description="Basic and acidic residues" evidence="1">
    <location>
        <begin position="25"/>
        <end position="37"/>
    </location>
</feature>
<evidence type="ECO:0000313" key="2">
    <source>
        <dbReference type="EMBL" id="CAG8572094.1"/>
    </source>
</evidence>
<accession>A0A9N9BKM7</accession>
<sequence>MSTLKERIYPAPEALPIPSVLSNNEENRHDQREKQVPIPILDRDYISNKEAESVEPFLPNDLDSYQTLFHDLEQYDEDAVRPPTKEELDKYEKMSEPEASFGLRTQFFRKDNKSKNLINEEFSRLGEITDKQKRDLEFREQKNLGTALKRRAIAVHRAKVFRSYPNNRSDIRKFLES</sequence>
<proteinExistence type="predicted"/>
<name>A0A9N9BKM7_9GLOM</name>
<comment type="caution">
    <text evidence="2">The sequence shown here is derived from an EMBL/GenBank/DDBJ whole genome shotgun (WGS) entry which is preliminary data.</text>
</comment>
<dbReference type="EMBL" id="CAJVPZ010006309">
    <property type="protein sequence ID" value="CAG8572094.1"/>
    <property type="molecule type" value="Genomic_DNA"/>
</dbReference>
<dbReference type="OrthoDB" id="2444107at2759"/>
<dbReference type="AlphaFoldDB" id="A0A9N9BKM7"/>
<keyword evidence="3" id="KW-1185">Reference proteome</keyword>